<dbReference type="AlphaFoldDB" id="A0A8X7BMB5"/>
<organism evidence="1 2">
    <name type="scientific">Trichonephila inaurata madagascariensis</name>
    <dbReference type="NCBI Taxonomy" id="2747483"/>
    <lineage>
        <taxon>Eukaryota</taxon>
        <taxon>Metazoa</taxon>
        <taxon>Ecdysozoa</taxon>
        <taxon>Arthropoda</taxon>
        <taxon>Chelicerata</taxon>
        <taxon>Arachnida</taxon>
        <taxon>Araneae</taxon>
        <taxon>Araneomorphae</taxon>
        <taxon>Entelegynae</taxon>
        <taxon>Araneoidea</taxon>
        <taxon>Nephilidae</taxon>
        <taxon>Trichonephila</taxon>
        <taxon>Trichonephila inaurata</taxon>
    </lineage>
</organism>
<name>A0A8X7BMB5_9ARAC</name>
<reference evidence="1" key="1">
    <citation type="submission" date="2020-08" db="EMBL/GenBank/DDBJ databases">
        <title>Multicomponent nature underlies the extraordinary mechanical properties of spider dragline silk.</title>
        <authorList>
            <person name="Kono N."/>
            <person name="Nakamura H."/>
            <person name="Mori M."/>
            <person name="Yoshida Y."/>
            <person name="Ohtoshi R."/>
            <person name="Malay A.D."/>
            <person name="Moran D.A.P."/>
            <person name="Tomita M."/>
            <person name="Numata K."/>
            <person name="Arakawa K."/>
        </authorList>
    </citation>
    <scope>NUCLEOTIDE SEQUENCE</scope>
</reference>
<evidence type="ECO:0000313" key="1">
    <source>
        <dbReference type="EMBL" id="GFY37351.1"/>
    </source>
</evidence>
<evidence type="ECO:0000313" key="2">
    <source>
        <dbReference type="Proteomes" id="UP000886998"/>
    </source>
</evidence>
<dbReference type="PANTHER" id="PTHR47331">
    <property type="entry name" value="PHD-TYPE DOMAIN-CONTAINING PROTEIN"/>
    <property type="match status" value="1"/>
</dbReference>
<protein>
    <submittedName>
        <fullName evidence="1">Uncharacterized protein</fullName>
    </submittedName>
</protein>
<sequence length="114" mass="12845">MDKLKEGFYVDNLVTSVNSIKELGQLKSQSIQVRNEASFELRCWAHTGVKYEESQSVLGLKWDTETDELYCVGPQVDMEASEVVTKRKLLSVVNSMYDPIGFTSPATLLPKLQL</sequence>
<keyword evidence="2" id="KW-1185">Reference proteome</keyword>
<comment type="caution">
    <text evidence="1">The sequence shown here is derived from an EMBL/GenBank/DDBJ whole genome shotgun (WGS) entry which is preliminary data.</text>
</comment>
<dbReference type="EMBL" id="BMAV01000269">
    <property type="protein sequence ID" value="GFY37351.1"/>
    <property type="molecule type" value="Genomic_DNA"/>
</dbReference>
<proteinExistence type="predicted"/>
<gene>
    <name evidence="1" type="primary">AVEN_183526_1</name>
    <name evidence="1" type="ORF">TNIN_317081</name>
</gene>
<dbReference type="OrthoDB" id="6425092at2759"/>
<accession>A0A8X7BMB5</accession>
<dbReference type="Proteomes" id="UP000886998">
    <property type="component" value="Unassembled WGS sequence"/>
</dbReference>